<sequence length="81" mass="9065">MNKYYSSGVYLSLGFISSTITHPAARLVITSWICSVDVGYAPYRRSRFWPSGVGSKIRKQNVADSELRYFGSPNIDKDLIG</sequence>
<dbReference type="InParanoid" id="E2C093"/>
<proteinExistence type="predicted"/>
<organism evidence="2">
    <name type="scientific">Harpegnathos saltator</name>
    <name type="common">Jerdon's jumping ant</name>
    <dbReference type="NCBI Taxonomy" id="610380"/>
    <lineage>
        <taxon>Eukaryota</taxon>
        <taxon>Metazoa</taxon>
        <taxon>Ecdysozoa</taxon>
        <taxon>Arthropoda</taxon>
        <taxon>Hexapoda</taxon>
        <taxon>Insecta</taxon>
        <taxon>Pterygota</taxon>
        <taxon>Neoptera</taxon>
        <taxon>Endopterygota</taxon>
        <taxon>Hymenoptera</taxon>
        <taxon>Apocrita</taxon>
        <taxon>Aculeata</taxon>
        <taxon>Formicoidea</taxon>
        <taxon>Formicidae</taxon>
        <taxon>Ponerinae</taxon>
        <taxon>Ponerini</taxon>
        <taxon>Harpegnathos</taxon>
    </lineage>
</organism>
<name>E2C093_HARSA</name>
<reference evidence="1 2" key="1">
    <citation type="journal article" date="2010" name="Science">
        <title>Genomic comparison of the ants Camponotus floridanus and Harpegnathos saltator.</title>
        <authorList>
            <person name="Bonasio R."/>
            <person name="Zhang G."/>
            <person name="Ye C."/>
            <person name="Mutti N.S."/>
            <person name="Fang X."/>
            <person name="Qin N."/>
            <person name="Donahue G."/>
            <person name="Yang P."/>
            <person name="Li Q."/>
            <person name="Li C."/>
            <person name="Zhang P."/>
            <person name="Huang Z."/>
            <person name="Berger S.L."/>
            <person name="Reinberg D."/>
            <person name="Wang J."/>
            <person name="Liebig J."/>
        </authorList>
    </citation>
    <scope>NUCLEOTIDE SEQUENCE [LARGE SCALE GENOMIC DNA]</scope>
    <source>
        <strain evidence="1 2">R22 G/1</strain>
    </source>
</reference>
<protein>
    <submittedName>
        <fullName evidence="1">Uncharacterized protein</fullName>
    </submittedName>
</protein>
<dbReference type="EMBL" id="GL451753">
    <property type="protein sequence ID" value="EFN78645.1"/>
    <property type="molecule type" value="Genomic_DNA"/>
</dbReference>
<dbReference type="AlphaFoldDB" id="E2C093"/>
<accession>E2C093</accession>
<evidence type="ECO:0000313" key="2">
    <source>
        <dbReference type="Proteomes" id="UP000008237"/>
    </source>
</evidence>
<gene>
    <name evidence="1" type="ORF">EAI_17443</name>
</gene>
<keyword evidence="2" id="KW-1185">Reference proteome</keyword>
<evidence type="ECO:0000313" key="1">
    <source>
        <dbReference type="EMBL" id="EFN78645.1"/>
    </source>
</evidence>
<dbReference type="Proteomes" id="UP000008237">
    <property type="component" value="Unassembled WGS sequence"/>
</dbReference>